<reference evidence="4" key="1">
    <citation type="submission" date="2019-11" db="UniProtKB">
        <authorList>
            <consortium name="WormBaseParasite"/>
        </authorList>
    </citation>
    <scope>IDENTIFICATION</scope>
</reference>
<dbReference type="InterPro" id="IPR036838">
    <property type="entry name" value="Ribosomal_uS10_dom_sf"/>
</dbReference>
<sequence length="172" mass="19951">MQRVRCFSSGKILGCNVQLGSCGGPKTFSYDPFYISRKPPIPLYPKLQFCLKGYDFPMLERYEKYIARVLKRWAAAVDSFPLPPKKTLYKLYYPNSTKVRVDFDLSLYCRIVCAEKIKTVDLPIIFDLFQQNLPEGIHLTVEEFDSGLEEERYVSNLEVETLQQELAKLTTK</sequence>
<name>A0A5K3FMH8_MESCO</name>
<dbReference type="InterPro" id="IPR027487">
    <property type="entry name" value="Ribosomal_mL48"/>
</dbReference>
<evidence type="ECO:0000256" key="2">
    <source>
        <dbReference type="ARBA" id="ARBA00023274"/>
    </source>
</evidence>
<dbReference type="Pfam" id="PF00338">
    <property type="entry name" value="Ribosomal_S10"/>
    <property type="match status" value="1"/>
</dbReference>
<evidence type="ECO:0000259" key="3">
    <source>
        <dbReference type="SMART" id="SM01403"/>
    </source>
</evidence>
<keyword evidence="2" id="KW-0687">Ribonucleoprotein</keyword>
<accession>A0A5K3FMH8</accession>
<dbReference type="WBParaSite" id="MCU_008976-RA">
    <property type="protein sequence ID" value="MCU_008976-RA"/>
    <property type="gene ID" value="MCU_008976"/>
</dbReference>
<dbReference type="SMART" id="SM01403">
    <property type="entry name" value="Ribosomal_S10"/>
    <property type="match status" value="1"/>
</dbReference>
<keyword evidence="1" id="KW-0689">Ribosomal protein</keyword>
<dbReference type="GO" id="GO:0005761">
    <property type="term" value="C:mitochondrial ribosome"/>
    <property type="evidence" value="ECO:0007669"/>
    <property type="project" value="InterPro"/>
</dbReference>
<dbReference type="PANTHER" id="PTHR13473:SF0">
    <property type="entry name" value="LARGE RIBOSOMAL SUBUNIT PROTEIN ML48"/>
    <property type="match status" value="1"/>
</dbReference>
<dbReference type="GO" id="GO:1990904">
    <property type="term" value="C:ribonucleoprotein complex"/>
    <property type="evidence" value="ECO:0007669"/>
    <property type="project" value="UniProtKB-KW"/>
</dbReference>
<organism evidence="4">
    <name type="scientific">Mesocestoides corti</name>
    <name type="common">Flatworm</name>
    <dbReference type="NCBI Taxonomy" id="53468"/>
    <lineage>
        <taxon>Eukaryota</taxon>
        <taxon>Metazoa</taxon>
        <taxon>Spiralia</taxon>
        <taxon>Lophotrochozoa</taxon>
        <taxon>Platyhelminthes</taxon>
        <taxon>Cestoda</taxon>
        <taxon>Eucestoda</taxon>
        <taxon>Cyclophyllidea</taxon>
        <taxon>Mesocestoididae</taxon>
        <taxon>Mesocestoides</taxon>
    </lineage>
</organism>
<dbReference type="PANTHER" id="PTHR13473">
    <property type="entry name" value="MITOCHONDRIAL RIBOSOMAL PROTEIN L48"/>
    <property type="match status" value="1"/>
</dbReference>
<feature type="domain" description="Small ribosomal subunit protein uS10" evidence="3">
    <location>
        <begin position="48"/>
        <end position="142"/>
    </location>
</feature>
<proteinExistence type="predicted"/>
<dbReference type="AlphaFoldDB" id="A0A5K3FMH8"/>
<dbReference type="SUPFAM" id="SSF54999">
    <property type="entry name" value="Ribosomal protein S10"/>
    <property type="match status" value="1"/>
</dbReference>
<dbReference type="InterPro" id="IPR027486">
    <property type="entry name" value="Ribosomal_uS10_dom"/>
</dbReference>
<evidence type="ECO:0000313" key="4">
    <source>
        <dbReference type="WBParaSite" id="MCU_008976-RA"/>
    </source>
</evidence>
<evidence type="ECO:0000256" key="1">
    <source>
        <dbReference type="ARBA" id="ARBA00022980"/>
    </source>
</evidence>
<protein>
    <submittedName>
        <fullName evidence="4">Ribosomal_S10 domain-containing protein</fullName>
    </submittedName>
</protein>